<feature type="transmembrane region" description="Helical" evidence="6">
    <location>
        <begin position="760"/>
        <end position="780"/>
    </location>
</feature>
<feature type="transmembrane region" description="Helical" evidence="6">
    <location>
        <begin position="21"/>
        <end position="41"/>
    </location>
</feature>
<dbReference type="RefSeq" id="WP_207328358.1">
    <property type="nucleotide sequence ID" value="NZ_JAFMYW010000002.1"/>
</dbReference>
<dbReference type="EMBL" id="JAFMYW010000002">
    <property type="protein sequence ID" value="MBO0948382.1"/>
    <property type="molecule type" value="Genomic_DNA"/>
</dbReference>
<evidence type="ECO:0000256" key="6">
    <source>
        <dbReference type="SAM" id="Phobius"/>
    </source>
</evidence>
<feature type="domain" description="ABC3 transporter permease C-terminal" evidence="7">
    <location>
        <begin position="295"/>
        <end position="402"/>
    </location>
</feature>
<dbReference type="PANTHER" id="PTHR30572:SF18">
    <property type="entry name" value="ABC-TYPE MACROLIDE FAMILY EXPORT SYSTEM PERMEASE COMPONENT 2"/>
    <property type="match status" value="1"/>
</dbReference>
<dbReference type="Pfam" id="PF02687">
    <property type="entry name" value="FtsX"/>
    <property type="match status" value="2"/>
</dbReference>
<keyword evidence="3 6" id="KW-0812">Transmembrane</keyword>
<dbReference type="InterPro" id="IPR025857">
    <property type="entry name" value="MacB_PCD"/>
</dbReference>
<dbReference type="InterPro" id="IPR050250">
    <property type="entry name" value="Macrolide_Exporter_MacB"/>
</dbReference>
<protein>
    <submittedName>
        <fullName evidence="9">ABC transporter permease</fullName>
    </submittedName>
</protein>
<name>A0ABS3JEG9_9BACT</name>
<dbReference type="Pfam" id="PF12704">
    <property type="entry name" value="MacB_PCD"/>
    <property type="match status" value="1"/>
</dbReference>
<feature type="transmembrane region" description="Helical" evidence="6">
    <location>
        <begin position="431"/>
        <end position="451"/>
    </location>
</feature>
<proteinExistence type="predicted"/>
<feature type="transmembrane region" description="Helical" evidence="6">
    <location>
        <begin position="713"/>
        <end position="740"/>
    </location>
</feature>
<feature type="transmembrane region" description="Helical" evidence="6">
    <location>
        <begin position="676"/>
        <end position="701"/>
    </location>
</feature>
<evidence type="ECO:0000256" key="3">
    <source>
        <dbReference type="ARBA" id="ARBA00022692"/>
    </source>
</evidence>
<keyword evidence="2" id="KW-1003">Cell membrane</keyword>
<accession>A0ABS3JEG9</accession>
<reference evidence="9 10" key="1">
    <citation type="submission" date="2021-03" db="EMBL/GenBank/DDBJ databases">
        <title>Fibrella sp. HMF5405 genome sequencing and assembly.</title>
        <authorList>
            <person name="Kang H."/>
            <person name="Kim H."/>
            <person name="Bae S."/>
            <person name="Joh K."/>
        </authorList>
    </citation>
    <scope>NUCLEOTIDE SEQUENCE [LARGE SCALE GENOMIC DNA]</scope>
    <source>
        <strain evidence="9 10">HMF5405</strain>
    </source>
</reference>
<keyword evidence="10" id="KW-1185">Reference proteome</keyword>
<organism evidence="9 10">
    <name type="scientific">Fibrella forsythiae</name>
    <dbReference type="NCBI Taxonomy" id="2817061"/>
    <lineage>
        <taxon>Bacteria</taxon>
        <taxon>Pseudomonadati</taxon>
        <taxon>Bacteroidota</taxon>
        <taxon>Cytophagia</taxon>
        <taxon>Cytophagales</taxon>
        <taxon>Spirosomataceae</taxon>
        <taxon>Fibrella</taxon>
    </lineage>
</organism>
<evidence type="ECO:0000313" key="9">
    <source>
        <dbReference type="EMBL" id="MBO0948382.1"/>
    </source>
</evidence>
<evidence type="ECO:0000256" key="5">
    <source>
        <dbReference type="ARBA" id="ARBA00023136"/>
    </source>
</evidence>
<dbReference type="InterPro" id="IPR003838">
    <property type="entry name" value="ABC3_permease_C"/>
</dbReference>
<feature type="transmembrane region" description="Helical" evidence="6">
    <location>
        <begin position="385"/>
        <end position="410"/>
    </location>
</feature>
<keyword evidence="5 6" id="KW-0472">Membrane</keyword>
<gene>
    <name evidence="9" type="ORF">J2I46_07325</name>
</gene>
<keyword evidence="4 6" id="KW-1133">Transmembrane helix</keyword>
<feature type="domain" description="ABC3 transporter permease C-terminal" evidence="7">
    <location>
        <begin position="678"/>
        <end position="788"/>
    </location>
</feature>
<evidence type="ECO:0000256" key="4">
    <source>
        <dbReference type="ARBA" id="ARBA00022989"/>
    </source>
</evidence>
<feature type="domain" description="MacB-like periplasmic core" evidence="8">
    <location>
        <begin position="20"/>
        <end position="248"/>
    </location>
</feature>
<evidence type="ECO:0000256" key="1">
    <source>
        <dbReference type="ARBA" id="ARBA00004651"/>
    </source>
</evidence>
<evidence type="ECO:0000259" key="8">
    <source>
        <dbReference type="Pfam" id="PF12704"/>
    </source>
</evidence>
<dbReference type="PANTHER" id="PTHR30572">
    <property type="entry name" value="MEMBRANE COMPONENT OF TRANSPORTER-RELATED"/>
    <property type="match status" value="1"/>
</dbReference>
<evidence type="ECO:0000256" key="2">
    <source>
        <dbReference type="ARBA" id="ARBA00022475"/>
    </source>
</evidence>
<sequence>MLRENLKMALRQLRTQRTYTALTIIGLSVGLAGGLLLFLFVEHHLSTDRHHAKFDRTFRVMTDLYLDDGTIEYNAESALPMAQALRRDYPQVEQAAFLMMNRELTVSVKRKEQTTPLRFQEHTGTGLVEPEWFDILDYTWLQGNPKTALREPNTVVLTESWAKRYFGDENPIGQTLTLNNKTEAIVTGLLAEPPTTTDTNLGLFISLATLKALDPGYEETSWYYLNSTNRVYATLKDPNAVTSLTASFSALSKKQYGDMSKVFRFSIQPLRDVHFDVARGGETIRKSLVWSLGAVGILLIVAACINFVNLATAQALRRSKEVGIRKSLGSSRSQLMGQFLLETALIVVAATSLALLIVVTTLPLFNNWTQLSLSIQPGCQTVGFVGLLLLIVIVTAGGYPAVVLSGFSPLAVLRGKLIRSSVGRGITVRQALVVTQFVICQALIIGALVVARQVRYVQQADLGFRKDNVVMVRLPNNQTSTLTTLRQQLAHYPDIQSISFNHRSPANDQLFGGSFKFDNRPDWEKFPVRERIADSEYLHTYGLTLVAGRNIMVSDTIREYLINETLLHQLGFHDPRQVLGKTMQYHLSAVPMPIVGVVKDFHQKSLREEIGPCIIASKTDRYAQASIRIAGQQPAQTLERIRQTWQQLYPNDVFEYTYLDEQLARFYQTETLMARLINVFTGIAILICCLGLYGLVSFVVVQRTKEIGVRKVLGASVTSIVALLSSDFLKLVFIALLIASPIAGYVMNGWLQDFAYRVSIGWWVFALAGTLAIAIALLTISYRSIKAALVNPVQSLRSE</sequence>
<comment type="subcellular location">
    <subcellularLocation>
        <location evidence="1">Cell membrane</location>
        <topology evidence="1">Multi-pass membrane protein</topology>
    </subcellularLocation>
</comment>
<feature type="transmembrane region" description="Helical" evidence="6">
    <location>
        <begin position="339"/>
        <end position="365"/>
    </location>
</feature>
<evidence type="ECO:0000259" key="7">
    <source>
        <dbReference type="Pfam" id="PF02687"/>
    </source>
</evidence>
<evidence type="ECO:0000313" key="10">
    <source>
        <dbReference type="Proteomes" id="UP000664628"/>
    </source>
</evidence>
<comment type="caution">
    <text evidence="9">The sequence shown here is derived from an EMBL/GenBank/DDBJ whole genome shotgun (WGS) entry which is preliminary data.</text>
</comment>
<feature type="transmembrane region" description="Helical" evidence="6">
    <location>
        <begin position="288"/>
        <end position="310"/>
    </location>
</feature>
<dbReference type="Proteomes" id="UP000664628">
    <property type="component" value="Unassembled WGS sequence"/>
</dbReference>